<dbReference type="Proteomes" id="UP000318478">
    <property type="component" value="Unassembled WGS sequence"/>
</dbReference>
<feature type="transmembrane region" description="Helical" evidence="1">
    <location>
        <begin position="464"/>
        <end position="487"/>
    </location>
</feature>
<feature type="transmembrane region" description="Helical" evidence="1">
    <location>
        <begin position="315"/>
        <end position="338"/>
    </location>
</feature>
<feature type="transmembrane region" description="Helical" evidence="1">
    <location>
        <begin position="387"/>
        <end position="407"/>
    </location>
</feature>
<keyword evidence="4" id="KW-1185">Reference proteome</keyword>
<accession>A0A5C5XVL6</accession>
<comment type="caution">
    <text evidence="3">The sequence shown here is derived from an EMBL/GenBank/DDBJ whole genome shotgun (WGS) entry which is preliminary data.</text>
</comment>
<keyword evidence="1" id="KW-1133">Transmembrane helix</keyword>
<dbReference type="AlphaFoldDB" id="A0A5C5XVL6"/>
<dbReference type="Pfam" id="PF01970">
    <property type="entry name" value="TctA"/>
    <property type="match status" value="1"/>
</dbReference>
<feature type="transmembrane region" description="Helical" evidence="1">
    <location>
        <begin position="258"/>
        <end position="283"/>
    </location>
</feature>
<keyword evidence="1" id="KW-0472">Membrane</keyword>
<feature type="transmembrane region" description="Helical" evidence="1">
    <location>
        <begin position="419"/>
        <end position="444"/>
    </location>
</feature>
<organism evidence="3 4">
    <name type="scientific">Posidoniimonas polymericola</name>
    <dbReference type="NCBI Taxonomy" id="2528002"/>
    <lineage>
        <taxon>Bacteria</taxon>
        <taxon>Pseudomonadati</taxon>
        <taxon>Planctomycetota</taxon>
        <taxon>Planctomycetia</taxon>
        <taxon>Pirellulales</taxon>
        <taxon>Lacipirellulaceae</taxon>
        <taxon>Posidoniimonas</taxon>
    </lineage>
</organism>
<feature type="transmembrane region" description="Helical" evidence="1">
    <location>
        <begin position="147"/>
        <end position="180"/>
    </location>
</feature>
<evidence type="ECO:0000313" key="4">
    <source>
        <dbReference type="Proteomes" id="UP000318478"/>
    </source>
</evidence>
<dbReference type="EMBL" id="SJPO01000013">
    <property type="protein sequence ID" value="TWT66940.1"/>
    <property type="molecule type" value="Genomic_DNA"/>
</dbReference>
<name>A0A5C5XVL6_9BACT</name>
<reference evidence="3 4" key="1">
    <citation type="submission" date="2019-02" db="EMBL/GenBank/DDBJ databases">
        <title>Deep-cultivation of Planctomycetes and their phenomic and genomic characterization uncovers novel biology.</title>
        <authorList>
            <person name="Wiegand S."/>
            <person name="Jogler M."/>
            <person name="Boedeker C."/>
            <person name="Pinto D."/>
            <person name="Vollmers J."/>
            <person name="Rivas-Marin E."/>
            <person name="Kohn T."/>
            <person name="Peeters S.H."/>
            <person name="Heuer A."/>
            <person name="Rast P."/>
            <person name="Oberbeckmann S."/>
            <person name="Bunk B."/>
            <person name="Jeske O."/>
            <person name="Meyerdierks A."/>
            <person name="Storesund J.E."/>
            <person name="Kallscheuer N."/>
            <person name="Luecker S."/>
            <person name="Lage O.M."/>
            <person name="Pohl T."/>
            <person name="Merkel B.J."/>
            <person name="Hornburger P."/>
            <person name="Mueller R.-W."/>
            <person name="Bruemmer F."/>
            <person name="Labrenz M."/>
            <person name="Spormann A.M."/>
            <person name="Op Den Camp H."/>
            <person name="Overmann J."/>
            <person name="Amann R."/>
            <person name="Jetten M.S.M."/>
            <person name="Mascher T."/>
            <person name="Medema M.H."/>
            <person name="Devos D.P."/>
            <person name="Kaster A.-K."/>
            <person name="Ovreas L."/>
            <person name="Rohde M."/>
            <person name="Galperin M.Y."/>
            <person name="Jogler C."/>
        </authorList>
    </citation>
    <scope>NUCLEOTIDE SEQUENCE [LARGE SCALE GENOMIC DNA]</scope>
    <source>
        <strain evidence="3 4">Pla123a</strain>
    </source>
</reference>
<evidence type="ECO:0000259" key="2">
    <source>
        <dbReference type="Pfam" id="PF01970"/>
    </source>
</evidence>
<proteinExistence type="predicted"/>
<feature type="transmembrane region" description="Helical" evidence="1">
    <location>
        <begin position="200"/>
        <end position="219"/>
    </location>
</feature>
<sequence>MNLFLEQTWLAIGGFNLPILFVATVAGIAIGATPGLTVNMAVALAVPLTMSMSLTSALTVILALYVSGIFGGSVSAILINTPGTPAAAATVLDGYPLARRGQAKKALSMALLASVCGGLFSVFVLTFVARQLANVALMFGPFERASLLVFALTLIGSLSGASLGRGLIGAGIGLFIGSVGSDPMTGAPRFTFGLIELEDGFSFIALLIGLFAISEILTLSRTPVIPQERESAGDEDSPQDKLTWPDIRGSRRAITQSSLIGTFIGILPGIGATVASFLGYAAARRTSSDPDSFGSGALEGVAAAEAANNAVSGAALIPLLALSIPGDAVTAVLSGALLMHGVQTGPFIFTQHLDSVYLLYNILILANLAMAVSGFLMMGMFQRFSAIPANLLLPMVLVLCVVGTFTYRGSIFDLYTMLAFGLMGIVMRKSSIPVAVVVISFILARPLEEALFQSAVSAQGDWSSIIAHPIACVFLALAVVSVVVTIVESLCGKSAHTN</sequence>
<dbReference type="OrthoDB" id="9781349at2"/>
<gene>
    <name evidence="3" type="ORF">Pla123a_43690</name>
</gene>
<feature type="transmembrane region" description="Helical" evidence="1">
    <location>
        <begin position="358"/>
        <end position="381"/>
    </location>
</feature>
<feature type="transmembrane region" description="Helical" evidence="1">
    <location>
        <begin position="106"/>
        <end position="127"/>
    </location>
</feature>
<dbReference type="InterPro" id="IPR002823">
    <property type="entry name" value="DUF112_TM"/>
</dbReference>
<evidence type="ECO:0000313" key="3">
    <source>
        <dbReference type="EMBL" id="TWT66940.1"/>
    </source>
</evidence>
<feature type="transmembrane region" description="Helical" evidence="1">
    <location>
        <begin position="20"/>
        <end position="46"/>
    </location>
</feature>
<dbReference type="RefSeq" id="WP_146590884.1">
    <property type="nucleotide sequence ID" value="NZ_SJPO01000013.1"/>
</dbReference>
<dbReference type="PANTHER" id="PTHR35342:SF5">
    <property type="entry name" value="TRICARBOXYLIC TRANSPORT PROTEIN"/>
    <property type="match status" value="1"/>
</dbReference>
<feature type="domain" description="DUF112" evidence="2">
    <location>
        <begin position="19"/>
        <end position="438"/>
    </location>
</feature>
<keyword evidence="1" id="KW-0812">Transmembrane</keyword>
<protein>
    <submittedName>
        <fullName evidence="3">Tripartite tricarboxylate transporter TctA family protein</fullName>
    </submittedName>
</protein>
<evidence type="ECO:0000256" key="1">
    <source>
        <dbReference type="SAM" id="Phobius"/>
    </source>
</evidence>
<dbReference type="PANTHER" id="PTHR35342">
    <property type="entry name" value="TRICARBOXYLIC TRANSPORT PROTEIN"/>
    <property type="match status" value="1"/>
</dbReference>